<keyword evidence="8" id="KW-0472">Membrane</keyword>
<dbReference type="Pfam" id="PF05729">
    <property type="entry name" value="NACHT"/>
    <property type="match status" value="2"/>
</dbReference>
<dbReference type="Pfam" id="PF13516">
    <property type="entry name" value="LRR_6"/>
    <property type="match status" value="5"/>
</dbReference>
<dbReference type="Proteomes" id="UP001159428">
    <property type="component" value="Unassembled WGS sequence"/>
</dbReference>
<dbReference type="Gene3D" id="1.20.1440.80">
    <property type="entry name" value="Gap junction channel protein cysteine-rich domain"/>
    <property type="match status" value="1"/>
</dbReference>
<dbReference type="InterPro" id="IPR003593">
    <property type="entry name" value="AAA+_ATPase"/>
</dbReference>
<protein>
    <recommendedName>
        <fullName evidence="9">NACHT domain-containing protein</fullName>
    </recommendedName>
</protein>
<organism evidence="10 11">
    <name type="scientific">Pocillopora meandrina</name>
    <dbReference type="NCBI Taxonomy" id="46732"/>
    <lineage>
        <taxon>Eukaryota</taxon>
        <taxon>Metazoa</taxon>
        <taxon>Cnidaria</taxon>
        <taxon>Anthozoa</taxon>
        <taxon>Hexacorallia</taxon>
        <taxon>Scleractinia</taxon>
        <taxon>Astrocoeniina</taxon>
        <taxon>Pocilloporidae</taxon>
        <taxon>Pocillopora</taxon>
    </lineage>
</organism>
<dbReference type="InterPro" id="IPR007111">
    <property type="entry name" value="NACHT_NTPase"/>
</dbReference>
<comment type="subcellular location">
    <subcellularLocation>
        <location evidence="1">Cytoplasm</location>
    </subcellularLocation>
</comment>
<keyword evidence="8" id="KW-1133">Transmembrane helix</keyword>
<dbReference type="InterPro" id="IPR032675">
    <property type="entry name" value="LRR_dom_sf"/>
</dbReference>
<dbReference type="SUPFAM" id="SSF52540">
    <property type="entry name" value="P-loop containing nucleoside triphosphate hydrolases"/>
    <property type="match status" value="2"/>
</dbReference>
<evidence type="ECO:0000256" key="4">
    <source>
        <dbReference type="ARBA" id="ARBA00022737"/>
    </source>
</evidence>
<dbReference type="GO" id="GO:0005524">
    <property type="term" value="F:ATP binding"/>
    <property type="evidence" value="ECO:0007669"/>
    <property type="project" value="UniProtKB-KW"/>
</dbReference>
<feature type="domain" description="NACHT" evidence="9">
    <location>
        <begin position="1221"/>
        <end position="1368"/>
    </location>
</feature>
<reference evidence="10 11" key="1">
    <citation type="submission" date="2022-05" db="EMBL/GenBank/DDBJ databases">
        <authorList>
            <consortium name="Genoscope - CEA"/>
            <person name="William W."/>
        </authorList>
    </citation>
    <scope>NUCLEOTIDE SEQUENCE [LARGE SCALE GENOMIC DNA]</scope>
</reference>
<keyword evidence="6" id="KW-0067">ATP-binding</keyword>
<name>A0AAU9XM71_9CNID</name>
<keyword evidence="4" id="KW-0677">Repeat</keyword>
<evidence type="ECO:0000256" key="8">
    <source>
        <dbReference type="SAM" id="Phobius"/>
    </source>
</evidence>
<comment type="caution">
    <text evidence="10">The sequence shown here is derived from an EMBL/GenBank/DDBJ whole genome shotgun (WGS) entry which is preliminary data.</text>
</comment>
<feature type="transmembrane region" description="Helical" evidence="8">
    <location>
        <begin position="891"/>
        <end position="911"/>
    </location>
</feature>
<evidence type="ECO:0000313" key="11">
    <source>
        <dbReference type="Proteomes" id="UP001159428"/>
    </source>
</evidence>
<keyword evidence="8" id="KW-0812">Transmembrane</keyword>
<evidence type="ECO:0000256" key="3">
    <source>
        <dbReference type="ARBA" id="ARBA00022490"/>
    </source>
</evidence>
<feature type="domain" description="NACHT" evidence="9">
    <location>
        <begin position="152"/>
        <end position="301"/>
    </location>
</feature>
<dbReference type="InterPro" id="IPR050637">
    <property type="entry name" value="NLRP_innate_immun_reg"/>
</dbReference>
<evidence type="ECO:0000256" key="5">
    <source>
        <dbReference type="ARBA" id="ARBA00022741"/>
    </source>
</evidence>
<dbReference type="InterPro" id="IPR027417">
    <property type="entry name" value="P-loop_NTPase"/>
</dbReference>
<evidence type="ECO:0000313" key="10">
    <source>
        <dbReference type="EMBL" id="CAH3150738.1"/>
    </source>
</evidence>
<keyword evidence="11" id="KW-1185">Reference proteome</keyword>
<dbReference type="InterPro" id="IPR038359">
    <property type="entry name" value="Connexin_N_sf"/>
</dbReference>
<dbReference type="SMART" id="SM00368">
    <property type="entry name" value="LRR_RI"/>
    <property type="match status" value="11"/>
</dbReference>
<dbReference type="Gene3D" id="3.40.50.300">
    <property type="entry name" value="P-loop containing nucleotide triphosphate hydrolases"/>
    <property type="match status" value="2"/>
</dbReference>
<sequence length="1905" mass="217820">MQNSKFQTSHLNPSEEPQQLEERIELVVNISHEVQQQERTEHETNTPHLPSGPEQLVKSPLQEFIQNTKKMIMDDTYQPPQLQSLFPSPPGKGHPPKHLTLDQIYTNLVVVPNMADYDFTEDRRKNLQIYARSGIKNETPRGPDDILNHENKNILIVGRPGIGKTLCCTKILRDWASNKVFHKTPDDKIHFDAAFFVKFRLFNAATDLSLRELLTRSTYSPRNKLDEEVWNYILENPQKVLLIFDGIDEFKDNSKIGTENKKPQFKNSVDEKMPLSAIYAKLTTGILLKGAAVLTTTRPTALSCVESIRFHKILEILGFSSEQVEEYVTKFAEEDKEAGDTVKRHITSNVNILSLCYIPASCFIICSSLFKMVKFYTPRGLNLPTSLTGIYKRAVKIFYLRHNEEFRDEPFTRKDFESDELPSEEEKKLEKLQKLAFEGIKEGRLIFGANEVRGMEDSALFHRLPDREVDSFSSEGQFCFIHLTMQEFFAAKHLVSMSKRKLKNFVSKNIKEGKWQLVFQFLAGLMKNKKHLPREIITDLLPVKTEEKESADFNVQWTENEKKTKVTCWPTEDERDLAVTLMKCLNENSRMKSEAQRRLQKINFNCVNFIVCHLTAVDCSSLVNVINVQQISHLSVNNFGPLGCFEICKLLKCRESQLSWLNLTRNQLTDEAAKYLAEAINNNNCQLHTLYLTSNNISDTGAQHLAEAIHNNNCQLRTLNLIANNISDIGAQHLAEAINNNNCLLRTLNLTLNNITEAGKQKARNLLSNSQSKLFYIICVVYIQLHSIWYLSISAELRLCLFQQVNSNCSQGLRKLISLHNANYVKQEWKNSFQNGNLTIQSFSLMRKFLPRIALSNLTESTDYVFLSSQSLKMSVEKLLDYLEPKTLGKIHHVVVVFWILIGVIFLAIFADMENSEPRFDFRCGAGKSKNIDFVRGKCYEKYQQQYNRFALPVYGFVIMNFVLIVFVCVIYSQIVRPTVNRLSRSIRNGDPERQSRDQENALSTGKKLFIAYCCQLSTRLVLGVVFIILQTQLLYPLRFPSKFHCYLTTDGTTQLGNSSNNAQHSTLHDCHNQRAIKKTSWMDAVLVVNGIFVVGILIEIVYIFLRACKEREFMQNSKFQTSHLNPPEEALPLQEFIQNTKKMIMDDTYQPPQLQALFPSPPGKGHPPKHLTLDQIYTNLVVVPDMADYDFTEDRRKNLQIYVNNETPTGPEDIINHENKNILIVGRPGIGKTLCCTKILRDWASNKVFHKTPKNKIHFKAAFFVKFRTFNAATDLSLRELLTRSTYSPELDGKVWNYILKNPQQVLLIFDGIDEFKDNSKIGTENKKPQFKNSVDEKMPLSALYAKLTTGKLLNGAAVITTTRPTALSCIKRIPFDKMFEILGFSPEQVEEYVTRFAEEDKEAGDTVKRHITSNIDILSLCYIPASCFIICSSLFKMVKFHAPRGLNLPTSLTGIYKRTVKIFYLTHNEEFRDEPFTDEDFESDELPPEVEKKLEKLQKLAFEGIKEGRLIFGANEVSGMEDSALFHRLPDREVDSFSSEGQFCFIHLTIQEFFAAKHLTNVSETELKTFVQMNITKGKWQLVFQFVAGLMENKDNLQSEIITDLLPVKTEEKESELYNVQWTWNEEKTKVTCWPTRDEQYLAVTLMKCLNENSRMKSEAQRKLQQINFNFVNFFNFDLTALDCSSLVNVINLQQISHLDLSYNNIGPLGCLEICKLLKCRESQLSWLNLTRNHLTDEVAKYLAEAINNNNCQLHTLNLSANKISHIGAQHLAEAINNNNCQLHTLNLSANKISDIGAQHLAEAMNNNNCQLRTLNLTANKISHIGAQHLAEAINNNSCQLRMLDLSGNKISDIGAQHLAEAINNNNCQLRTLDLTANNITYAGKQKARNLLSNSQSSCLLLI</sequence>
<dbReference type="PANTHER" id="PTHR45690">
    <property type="entry name" value="NACHT, LRR AND PYD DOMAINS-CONTAINING PROTEIN 12"/>
    <property type="match status" value="1"/>
</dbReference>
<keyword evidence="3" id="KW-0963">Cytoplasm</keyword>
<dbReference type="EMBL" id="CALNXJ010000048">
    <property type="protein sequence ID" value="CAH3150738.1"/>
    <property type="molecule type" value="Genomic_DNA"/>
</dbReference>
<evidence type="ECO:0000256" key="7">
    <source>
        <dbReference type="SAM" id="MobiDB-lite"/>
    </source>
</evidence>
<evidence type="ECO:0000256" key="1">
    <source>
        <dbReference type="ARBA" id="ARBA00004496"/>
    </source>
</evidence>
<dbReference type="PROSITE" id="PS50837">
    <property type="entry name" value="NACHT"/>
    <property type="match status" value="2"/>
</dbReference>
<feature type="transmembrane region" description="Helical" evidence="8">
    <location>
        <begin position="952"/>
        <end position="975"/>
    </location>
</feature>
<dbReference type="SMART" id="SM00382">
    <property type="entry name" value="AAA"/>
    <property type="match status" value="2"/>
</dbReference>
<gene>
    <name evidence="10" type="ORF">PMEA_00024885</name>
</gene>
<proteinExistence type="inferred from homology"/>
<feature type="compositionally biased region" description="Basic and acidic residues" evidence="7">
    <location>
        <begin position="35"/>
        <end position="45"/>
    </location>
</feature>
<evidence type="ECO:0000256" key="6">
    <source>
        <dbReference type="ARBA" id="ARBA00022840"/>
    </source>
</evidence>
<evidence type="ECO:0000259" key="9">
    <source>
        <dbReference type="PROSITE" id="PS50837"/>
    </source>
</evidence>
<dbReference type="PANTHER" id="PTHR45690:SF19">
    <property type="entry name" value="NACHT, LRR AND PYD DOMAINS-CONTAINING PROTEIN 3"/>
    <property type="match status" value="1"/>
</dbReference>
<feature type="transmembrane region" description="Helical" evidence="8">
    <location>
        <begin position="1085"/>
        <end position="1106"/>
    </location>
</feature>
<comment type="similarity">
    <text evidence="2">Belongs to the NLRP family.</text>
</comment>
<feature type="transmembrane region" description="Helical" evidence="8">
    <location>
        <begin position="774"/>
        <end position="793"/>
    </location>
</feature>
<evidence type="ECO:0000256" key="2">
    <source>
        <dbReference type="ARBA" id="ARBA00008665"/>
    </source>
</evidence>
<keyword evidence="5" id="KW-0547">Nucleotide-binding</keyword>
<dbReference type="Gene3D" id="3.80.10.10">
    <property type="entry name" value="Ribonuclease Inhibitor"/>
    <property type="match status" value="2"/>
</dbReference>
<feature type="region of interest" description="Disordered" evidence="7">
    <location>
        <begin position="34"/>
        <end position="55"/>
    </location>
</feature>
<dbReference type="InterPro" id="IPR001611">
    <property type="entry name" value="Leu-rich_rpt"/>
</dbReference>
<accession>A0AAU9XM71</accession>
<dbReference type="PROSITE" id="PS51450">
    <property type="entry name" value="LRR"/>
    <property type="match status" value="2"/>
</dbReference>
<dbReference type="SUPFAM" id="SSF52047">
    <property type="entry name" value="RNI-like"/>
    <property type="match status" value="1"/>
</dbReference>
<dbReference type="GO" id="GO:0005829">
    <property type="term" value="C:cytosol"/>
    <property type="evidence" value="ECO:0007669"/>
    <property type="project" value="UniProtKB-SubCell"/>
</dbReference>